<dbReference type="InterPro" id="IPR040581">
    <property type="entry name" value="Thioredoxin_11"/>
</dbReference>
<evidence type="ECO:0000259" key="2">
    <source>
        <dbReference type="Pfam" id="PF18078"/>
    </source>
</evidence>
<evidence type="ECO:0000256" key="1">
    <source>
        <dbReference type="SAM" id="MobiDB-lite"/>
    </source>
</evidence>
<sequence>MAFLTGLKLWDDADMQKVMKVKGQQNTSFNVTASDSFSKKSKLLDVKARLRASFLSGLVSVEGSAHYLKDTTTSMHQCRVTLQYKETTVFKELMTLEMEIKHPEVFEKNEATHVVTAVLYGAEAYMVFDQMVADIQKKQEILGELKVEVNKIPGVSISGEGKVVINDDERRKVKQFKCTFHGDFKLKQNPASYEEAAIVYKSLPTMLGQKGEAAVPLKVWLYPLKNINPKAAQLVRDINTTLVSAFECVMDDLHKAKIRVHDLIKMSNVIPLAEITGKLVTFQTKLAGYTMVLKRKVLEVLPEIRGGTVAETAFEDILKFHHHSSFTKQSMTEWLDEKETEMGLVSSYIHLMKGIPVVPPGPRLHKILYHPKLDVVAMFSFTSLVYAEPYLTNLEECLSCEEFQKMADVKVATQKSFVRNTVPWYEHPETIPAMRACLTHFFVVKGRCDKNSLHTALISFVSDTSYLGSSIRVYRNGACINPHYKPPNTQKQSGRAIVDDGCTNANGDHSPEEDQFRQNPIADRHAELYLVPPGRVEEESQNTSTETSVTKVMHSDRQIAALGRPLHPGMLYNARNDTFIPGVTLWSDEDMKKVMKIRGHQNTSFDVTASDSMKKKTKLLDISATLKCSFLAGLVTLEGSASFLDDRLSSSRQCRVTMQYRETTLFKELVATDMEVKHPEIFGKNEATHVVTAVLYGAEAFLVFDQMAADYQERKEVKGALKAMIGRIPLLQLTGEGKVAMTEEDKRRARRFSCKFHGDFKLKENPSSFEEAVIVYKRLPSLLGQKGEAAVPMKVWLYPLSNLEPKAAKLVRDINASAVAILEAIIEHLHDAKMRAHDLIKLSKNMNLTVLRDKLETFQNKRAEYGIILKRKLKGVLPEIRGGTVPETALTDILRFHEASPFSKIKMRDWLNEKETEVTIVQSYLSLLGSTSLVPPGPQLDRVLYDPKLNTVVMFSFTSLEYPEPYLSTIEECLNCEDFTKMADVKVAMEKMASKNTVPWYKYPGAIPALRSCSPLFLVVKARCMRNPLHSALISYVPDDSHPGCSLRVYRNGQCINPHLKPPEKHEEGEPTADKAAGVMSNRREEEITEEEDDPLCLDDQRTNKRMQTSDGKPWDNGQSFTRPEDAYTTIDGKVGNPQNVIIV</sequence>
<dbReference type="PANTHER" id="PTHR31594:SF11">
    <property type="entry name" value="NEOVERRUCOTOXIN SUBUNIT ALPHA-LIKE ISOFORM X1-RELATED"/>
    <property type="match status" value="1"/>
</dbReference>
<feature type="domain" description="Stonustoxin-like helical" evidence="3">
    <location>
        <begin position="825"/>
        <end position="918"/>
    </location>
</feature>
<organism evidence="4 5">
    <name type="scientific">Coilia grayii</name>
    <name type="common">Gray's grenadier anchovy</name>
    <dbReference type="NCBI Taxonomy" id="363190"/>
    <lineage>
        <taxon>Eukaryota</taxon>
        <taxon>Metazoa</taxon>
        <taxon>Chordata</taxon>
        <taxon>Craniata</taxon>
        <taxon>Vertebrata</taxon>
        <taxon>Euteleostomi</taxon>
        <taxon>Actinopterygii</taxon>
        <taxon>Neopterygii</taxon>
        <taxon>Teleostei</taxon>
        <taxon>Clupei</taxon>
        <taxon>Clupeiformes</taxon>
        <taxon>Clupeoidei</taxon>
        <taxon>Engraulidae</taxon>
        <taxon>Coilinae</taxon>
        <taxon>Coilia</taxon>
    </lineage>
</organism>
<name>A0ABD1JAA8_9TELE</name>
<protein>
    <recommendedName>
        <fullName evidence="6">SNTX thioredoxin-like domain-containing protein</fullName>
    </recommendedName>
</protein>
<feature type="domain" description="SNTX thioredoxin-like" evidence="2">
    <location>
        <begin position="354"/>
        <end position="486"/>
    </location>
</feature>
<proteinExistence type="predicted"/>
<dbReference type="InterPro" id="IPR048997">
    <property type="entry name" value="Stonustoxin-like_helical"/>
</dbReference>
<gene>
    <name evidence="4" type="ORF">ACEWY4_019575</name>
</gene>
<dbReference type="AlphaFoldDB" id="A0ABD1JAA8"/>
<keyword evidence="5" id="KW-1185">Reference proteome</keyword>
<evidence type="ECO:0000313" key="5">
    <source>
        <dbReference type="Proteomes" id="UP001591681"/>
    </source>
</evidence>
<evidence type="ECO:0000259" key="3">
    <source>
        <dbReference type="Pfam" id="PF21109"/>
    </source>
</evidence>
<dbReference type="Proteomes" id="UP001591681">
    <property type="component" value="Unassembled WGS sequence"/>
</dbReference>
<feature type="compositionally biased region" description="Acidic residues" evidence="1">
    <location>
        <begin position="1087"/>
        <end position="1097"/>
    </location>
</feature>
<accession>A0ABD1JAA8</accession>
<dbReference type="InterPro" id="IPR052090">
    <property type="entry name" value="Cytolytic_pore-forming_toxin"/>
</dbReference>
<comment type="caution">
    <text evidence="4">The sequence shown here is derived from an EMBL/GenBank/DDBJ whole genome shotgun (WGS) entry which is preliminary data.</text>
</comment>
<reference evidence="4 5" key="1">
    <citation type="submission" date="2024-09" db="EMBL/GenBank/DDBJ databases">
        <title>A chromosome-level genome assembly of Gray's grenadier anchovy, Coilia grayii.</title>
        <authorList>
            <person name="Fu Z."/>
        </authorList>
    </citation>
    <scope>NUCLEOTIDE SEQUENCE [LARGE SCALE GENOMIC DNA]</scope>
    <source>
        <strain evidence="4">G4</strain>
        <tissue evidence="4">Muscle</tissue>
    </source>
</reference>
<dbReference type="PANTHER" id="PTHR31594">
    <property type="entry name" value="AIG1-TYPE G DOMAIN-CONTAINING PROTEIN"/>
    <property type="match status" value="1"/>
</dbReference>
<feature type="compositionally biased region" description="Polar residues" evidence="1">
    <location>
        <begin position="1106"/>
        <end position="1122"/>
    </location>
</feature>
<feature type="domain" description="Stonustoxin-like helical" evidence="3">
    <location>
        <begin position="249"/>
        <end position="342"/>
    </location>
</feature>
<feature type="region of interest" description="Disordered" evidence="1">
    <location>
        <begin position="1060"/>
        <end position="1136"/>
    </location>
</feature>
<feature type="compositionally biased region" description="Basic and acidic residues" evidence="1">
    <location>
        <begin position="1061"/>
        <end position="1073"/>
    </location>
</feature>
<dbReference type="Pfam" id="PF18078">
    <property type="entry name" value="Thioredoxin_11"/>
    <property type="match status" value="2"/>
</dbReference>
<dbReference type="EMBL" id="JBHFQA010000017">
    <property type="protein sequence ID" value="KAL2084057.1"/>
    <property type="molecule type" value="Genomic_DNA"/>
</dbReference>
<dbReference type="Pfam" id="PF21109">
    <property type="entry name" value="Stonustoxin_helical"/>
    <property type="match status" value="2"/>
</dbReference>
<evidence type="ECO:0000313" key="4">
    <source>
        <dbReference type="EMBL" id="KAL2084057.1"/>
    </source>
</evidence>
<feature type="domain" description="SNTX thioredoxin-like" evidence="2">
    <location>
        <begin position="934"/>
        <end position="1061"/>
    </location>
</feature>
<evidence type="ECO:0008006" key="6">
    <source>
        <dbReference type="Google" id="ProtNLM"/>
    </source>
</evidence>